<feature type="domain" description="LD-carboxypeptidase N-terminal" evidence="3">
    <location>
        <begin position="14"/>
        <end position="134"/>
    </location>
</feature>
<dbReference type="PANTHER" id="PTHR30237:SF6">
    <property type="entry name" value="CARBOXYPEPTIDASE YOCD-RELATED"/>
    <property type="match status" value="1"/>
</dbReference>
<dbReference type="RefSeq" id="WP_187753337.1">
    <property type="nucleotide sequence ID" value="NZ_CAUZLN010000010.1"/>
</dbReference>
<gene>
    <name evidence="5" type="ORF">R54839_PPFHFPJH_00350</name>
</gene>
<dbReference type="Pfam" id="PF02016">
    <property type="entry name" value="Peptidase_S66"/>
    <property type="match status" value="1"/>
</dbReference>
<organism evidence="5 6">
    <name type="scientific">Fructobacillus fructosus</name>
    <dbReference type="NCBI Taxonomy" id="1631"/>
    <lineage>
        <taxon>Bacteria</taxon>
        <taxon>Bacillati</taxon>
        <taxon>Bacillota</taxon>
        <taxon>Bacilli</taxon>
        <taxon>Lactobacillales</taxon>
        <taxon>Lactobacillaceae</taxon>
        <taxon>Fructobacillus</taxon>
    </lineage>
</organism>
<keyword evidence="6" id="KW-1185">Reference proteome</keyword>
<evidence type="ECO:0000256" key="2">
    <source>
        <dbReference type="ARBA" id="ARBA00022801"/>
    </source>
</evidence>
<reference evidence="5 6" key="1">
    <citation type="submission" date="2023-10" db="EMBL/GenBank/DDBJ databases">
        <authorList>
            <person name="Botero Cardona J."/>
        </authorList>
    </citation>
    <scope>NUCLEOTIDE SEQUENCE [LARGE SCALE GENOMIC DNA]</scope>
    <source>
        <strain evidence="5 6">R-54839</strain>
    </source>
</reference>
<dbReference type="InterPro" id="IPR040921">
    <property type="entry name" value="Peptidase_S66C"/>
</dbReference>
<accession>A0ABM9MNR5</accession>
<evidence type="ECO:0000313" key="5">
    <source>
        <dbReference type="EMBL" id="CAK1229292.1"/>
    </source>
</evidence>
<dbReference type="EMBL" id="CAUZLR010000001">
    <property type="protein sequence ID" value="CAK1229292.1"/>
    <property type="molecule type" value="Genomic_DNA"/>
</dbReference>
<keyword evidence="2 5" id="KW-0378">Hydrolase</keyword>
<dbReference type="InterPro" id="IPR029062">
    <property type="entry name" value="Class_I_gatase-like"/>
</dbReference>
<dbReference type="Proteomes" id="UP001314261">
    <property type="component" value="Unassembled WGS sequence"/>
</dbReference>
<dbReference type="InterPro" id="IPR003507">
    <property type="entry name" value="S66_fam"/>
</dbReference>
<dbReference type="EC" id="3.4.17.13" evidence="5"/>
<dbReference type="GO" id="GO:0106415">
    <property type="term" value="F:muramoyltetrapeptide carboxypeptidase activity"/>
    <property type="evidence" value="ECO:0007669"/>
    <property type="project" value="UniProtKB-EC"/>
</dbReference>
<dbReference type="PIRSF" id="PIRSF028757">
    <property type="entry name" value="LD-carboxypeptidase"/>
    <property type="match status" value="1"/>
</dbReference>
<dbReference type="SUPFAM" id="SSF141986">
    <property type="entry name" value="LD-carboxypeptidase A C-terminal domain-like"/>
    <property type="match status" value="1"/>
</dbReference>
<proteinExistence type="inferred from homology"/>
<dbReference type="PANTHER" id="PTHR30237">
    <property type="entry name" value="MURAMOYLTETRAPEPTIDE CARBOXYPEPTIDASE"/>
    <property type="match status" value="1"/>
</dbReference>
<protein>
    <submittedName>
        <fullName evidence="5">Muramoyltetrapeptide carboxypeptidase LdcA (Peptidoglycan recycling) (LdcA)</fullName>
        <ecNumber evidence="5">3.4.17.13</ecNumber>
    </submittedName>
</protein>
<dbReference type="Gene3D" id="3.40.50.10740">
    <property type="entry name" value="Class I glutamine amidotransferase-like"/>
    <property type="match status" value="1"/>
</dbReference>
<evidence type="ECO:0000313" key="6">
    <source>
        <dbReference type="Proteomes" id="UP001314261"/>
    </source>
</evidence>
<dbReference type="CDD" id="cd07062">
    <property type="entry name" value="Peptidase_S66_mccF_like"/>
    <property type="match status" value="1"/>
</dbReference>
<dbReference type="InterPro" id="IPR027478">
    <property type="entry name" value="LdcA_N"/>
</dbReference>
<keyword evidence="5" id="KW-0121">Carboxypeptidase</keyword>
<dbReference type="InterPro" id="IPR040449">
    <property type="entry name" value="Peptidase_S66_N"/>
</dbReference>
<dbReference type="InterPro" id="IPR027461">
    <property type="entry name" value="Carboxypeptidase_A_C_sf"/>
</dbReference>
<evidence type="ECO:0000256" key="1">
    <source>
        <dbReference type="ARBA" id="ARBA00010233"/>
    </source>
</evidence>
<feature type="domain" description="LD-carboxypeptidase C-terminal" evidence="4">
    <location>
        <begin position="198"/>
        <end position="307"/>
    </location>
</feature>
<dbReference type="Pfam" id="PF17676">
    <property type="entry name" value="Peptidase_S66C"/>
    <property type="match status" value="1"/>
</dbReference>
<sequence>MIKRPTLLNKGDEIRIISPSSSIARVGGFNENLRAKKRLEALGFQVSFGQHILENDVFYSSSIASRVADLHDAFLDEQVKAVMTTIGGNNSNELLPYIDYDLLAKHPKVFCGYSDTTSLHNAIRAKTGLATFYGPAYSSFKMDELQEYQSQSFLEAVSHHSFELKPSASWSSDAWFDSSLARQLKAGEWKAYNEGSARGTSTGGNIQTYNLQAGTTYFPEVANPVVFVEQAKGGSPLEFSSQLAQILQLHPDLAALVIGRFPVINQMSEENLQLILDKYPVLQTIPVLYDVDFGHTQPIFTLPLGTDFYVKASKDGNSKLTVL</sequence>
<keyword evidence="5" id="KW-0645">Protease</keyword>
<dbReference type="SUPFAM" id="SSF52317">
    <property type="entry name" value="Class I glutamine amidotransferase-like"/>
    <property type="match status" value="1"/>
</dbReference>
<dbReference type="Gene3D" id="3.50.30.60">
    <property type="entry name" value="LD-carboxypeptidase A C-terminal domain-like"/>
    <property type="match status" value="1"/>
</dbReference>
<comment type="caution">
    <text evidence="5">The sequence shown here is derived from an EMBL/GenBank/DDBJ whole genome shotgun (WGS) entry which is preliminary data.</text>
</comment>
<comment type="similarity">
    <text evidence="1">Belongs to the peptidase S66 family.</text>
</comment>
<evidence type="ECO:0000259" key="4">
    <source>
        <dbReference type="Pfam" id="PF17676"/>
    </source>
</evidence>
<name>A0ABM9MNR5_9LACO</name>
<evidence type="ECO:0000259" key="3">
    <source>
        <dbReference type="Pfam" id="PF02016"/>
    </source>
</evidence>